<dbReference type="InterPro" id="IPR035445">
    <property type="entry name" value="GYF-like_dom_sf"/>
</dbReference>
<evidence type="ECO:0000259" key="1">
    <source>
        <dbReference type="Pfam" id="PF14237"/>
    </source>
</evidence>
<sequence length="75" mass="8807">MDYYIIGGDKKTYGPKPGREISDWIREGRLNADSRMSTEDNLDWRPLSKFPEFAKELKLSDEEIESEEYNEGDDE</sequence>
<proteinExistence type="predicted"/>
<dbReference type="InterPro" id="IPR025640">
    <property type="entry name" value="GYF_2"/>
</dbReference>
<name>A0A383C830_9ZZZZ</name>
<feature type="domain" description="GYF" evidence="1">
    <location>
        <begin position="3"/>
        <end position="53"/>
    </location>
</feature>
<protein>
    <recommendedName>
        <fullName evidence="1">GYF domain-containing protein</fullName>
    </recommendedName>
</protein>
<dbReference type="EMBL" id="UINC01206538">
    <property type="protein sequence ID" value="SVE28209.1"/>
    <property type="molecule type" value="Genomic_DNA"/>
</dbReference>
<dbReference type="SUPFAM" id="SSF55277">
    <property type="entry name" value="GYF domain"/>
    <property type="match status" value="1"/>
</dbReference>
<feature type="non-terminal residue" evidence="2">
    <location>
        <position position="75"/>
    </location>
</feature>
<dbReference type="AlphaFoldDB" id="A0A383C830"/>
<dbReference type="Pfam" id="PF14237">
    <property type="entry name" value="GYF_2"/>
    <property type="match status" value="1"/>
</dbReference>
<reference evidence="2" key="1">
    <citation type="submission" date="2018-05" db="EMBL/GenBank/DDBJ databases">
        <authorList>
            <person name="Lanie J.A."/>
            <person name="Ng W.-L."/>
            <person name="Kazmierczak K.M."/>
            <person name="Andrzejewski T.M."/>
            <person name="Davidsen T.M."/>
            <person name="Wayne K.J."/>
            <person name="Tettelin H."/>
            <person name="Glass J.I."/>
            <person name="Rusch D."/>
            <person name="Podicherti R."/>
            <person name="Tsui H.-C.T."/>
            <person name="Winkler M.E."/>
        </authorList>
    </citation>
    <scope>NUCLEOTIDE SEQUENCE</scope>
</reference>
<evidence type="ECO:0000313" key="2">
    <source>
        <dbReference type="EMBL" id="SVE28209.1"/>
    </source>
</evidence>
<gene>
    <name evidence="2" type="ORF">METZ01_LOCUS481063</name>
</gene>
<organism evidence="2">
    <name type="scientific">marine metagenome</name>
    <dbReference type="NCBI Taxonomy" id="408172"/>
    <lineage>
        <taxon>unclassified sequences</taxon>
        <taxon>metagenomes</taxon>
        <taxon>ecological metagenomes</taxon>
    </lineage>
</organism>
<accession>A0A383C830</accession>